<keyword evidence="4 8" id="KW-0418">Kinase</keyword>
<dbReference type="SUPFAM" id="SSF56112">
    <property type="entry name" value="Protein kinase-like (PK-like)"/>
    <property type="match status" value="1"/>
</dbReference>
<keyword evidence="2" id="KW-0808">Transferase</keyword>
<dbReference type="Gene3D" id="1.10.510.10">
    <property type="entry name" value="Transferase(Phosphotransferase) domain 1"/>
    <property type="match status" value="1"/>
</dbReference>
<protein>
    <submittedName>
        <fullName evidence="8">AGC/PKC protein kinase</fullName>
    </submittedName>
</protein>
<accession>A0A072PL96</accession>
<evidence type="ECO:0000256" key="6">
    <source>
        <dbReference type="PROSITE-ProRule" id="PRU10141"/>
    </source>
</evidence>
<evidence type="ECO:0000256" key="2">
    <source>
        <dbReference type="ARBA" id="ARBA00022679"/>
    </source>
</evidence>
<dbReference type="OrthoDB" id="63267at2759"/>
<dbReference type="Pfam" id="PF00069">
    <property type="entry name" value="Pkinase"/>
    <property type="match status" value="1"/>
</dbReference>
<feature type="binding site" evidence="6">
    <location>
        <position position="46"/>
    </location>
    <ligand>
        <name>ATP</name>
        <dbReference type="ChEBI" id="CHEBI:30616"/>
    </ligand>
</feature>
<dbReference type="Gene3D" id="3.30.200.20">
    <property type="entry name" value="Phosphorylase Kinase, domain 1"/>
    <property type="match status" value="1"/>
</dbReference>
<sequence>MEDSENSPPSQIRLHGFNSLDVLGKGHHGEVILVQAKTSRKLYAVKAINKETVIDNNEVQCIKSETRIFLLANKERHPFLLNLHACLQTDTHLYFFMDYMSGGNLMLDLMHHPFSLKQTRFYAAEICLAIKCLHGNGILHRNLKLSSILLTTAGHIKLTDYEFCTETMWYGSATRTFCGKTEFLQPEILLDKSYGWSVDWWALGVML</sequence>
<proteinExistence type="predicted"/>
<dbReference type="GO" id="GO:0005524">
    <property type="term" value="F:ATP binding"/>
    <property type="evidence" value="ECO:0007669"/>
    <property type="project" value="UniProtKB-UniRule"/>
</dbReference>
<reference evidence="8 9" key="1">
    <citation type="submission" date="2013-03" db="EMBL/GenBank/DDBJ databases">
        <title>The Genome Sequence of Exophiala aquamarina CBS 119918.</title>
        <authorList>
            <consortium name="The Broad Institute Genomics Platform"/>
            <person name="Cuomo C."/>
            <person name="de Hoog S."/>
            <person name="Gorbushina A."/>
            <person name="Walker B."/>
            <person name="Young S.K."/>
            <person name="Zeng Q."/>
            <person name="Gargeya S."/>
            <person name="Fitzgerald M."/>
            <person name="Haas B."/>
            <person name="Abouelleil A."/>
            <person name="Allen A.W."/>
            <person name="Alvarado L."/>
            <person name="Arachchi H.M."/>
            <person name="Berlin A.M."/>
            <person name="Chapman S.B."/>
            <person name="Gainer-Dewar J."/>
            <person name="Goldberg J."/>
            <person name="Griggs A."/>
            <person name="Gujja S."/>
            <person name="Hansen M."/>
            <person name="Howarth C."/>
            <person name="Imamovic A."/>
            <person name="Ireland A."/>
            <person name="Larimer J."/>
            <person name="McCowan C."/>
            <person name="Murphy C."/>
            <person name="Pearson M."/>
            <person name="Poon T.W."/>
            <person name="Priest M."/>
            <person name="Roberts A."/>
            <person name="Saif S."/>
            <person name="Shea T."/>
            <person name="Sisk P."/>
            <person name="Sykes S."/>
            <person name="Wortman J."/>
            <person name="Nusbaum C."/>
            <person name="Birren B."/>
        </authorList>
    </citation>
    <scope>NUCLEOTIDE SEQUENCE [LARGE SCALE GENOMIC DNA]</scope>
    <source>
        <strain evidence="8 9">CBS 119918</strain>
    </source>
</reference>
<dbReference type="GO" id="GO:0004674">
    <property type="term" value="F:protein serine/threonine kinase activity"/>
    <property type="evidence" value="ECO:0007669"/>
    <property type="project" value="UniProtKB-KW"/>
</dbReference>
<evidence type="ECO:0000256" key="1">
    <source>
        <dbReference type="ARBA" id="ARBA00022527"/>
    </source>
</evidence>
<keyword evidence="1" id="KW-0723">Serine/threonine-protein kinase</keyword>
<dbReference type="STRING" id="1182545.A0A072PL96"/>
<feature type="domain" description="Protein kinase" evidence="7">
    <location>
        <begin position="17"/>
        <end position="207"/>
    </location>
</feature>
<gene>
    <name evidence="8" type="ORF">A1O9_04973</name>
</gene>
<dbReference type="RefSeq" id="XP_013262713.1">
    <property type="nucleotide sequence ID" value="XM_013407259.1"/>
</dbReference>
<dbReference type="HOGENOM" id="CLU_000288_63_0_1"/>
<keyword evidence="3 6" id="KW-0547">Nucleotide-binding</keyword>
<evidence type="ECO:0000256" key="4">
    <source>
        <dbReference type="ARBA" id="ARBA00022777"/>
    </source>
</evidence>
<dbReference type="FunFam" id="3.30.200.20:FF:000103">
    <property type="entry name" value="Protein kinase C"/>
    <property type="match status" value="1"/>
</dbReference>
<evidence type="ECO:0000256" key="5">
    <source>
        <dbReference type="ARBA" id="ARBA00022840"/>
    </source>
</evidence>
<keyword evidence="5 6" id="KW-0067">ATP-binding</keyword>
<dbReference type="AlphaFoldDB" id="A0A072PL96"/>
<dbReference type="PROSITE" id="PS00107">
    <property type="entry name" value="PROTEIN_KINASE_ATP"/>
    <property type="match status" value="1"/>
</dbReference>
<dbReference type="GeneID" id="25279900"/>
<comment type="caution">
    <text evidence="8">The sequence shown here is derived from an EMBL/GenBank/DDBJ whole genome shotgun (WGS) entry which is preliminary data.</text>
</comment>
<evidence type="ECO:0000313" key="8">
    <source>
        <dbReference type="EMBL" id="KEF60123.1"/>
    </source>
</evidence>
<name>A0A072PL96_9EURO</name>
<dbReference type="InterPro" id="IPR000719">
    <property type="entry name" value="Prot_kinase_dom"/>
</dbReference>
<dbReference type="InterPro" id="IPR017441">
    <property type="entry name" value="Protein_kinase_ATP_BS"/>
</dbReference>
<dbReference type="PROSITE" id="PS50011">
    <property type="entry name" value="PROTEIN_KINASE_DOM"/>
    <property type="match status" value="1"/>
</dbReference>
<dbReference type="InterPro" id="IPR011009">
    <property type="entry name" value="Kinase-like_dom_sf"/>
</dbReference>
<dbReference type="EMBL" id="AMGV01000003">
    <property type="protein sequence ID" value="KEF60123.1"/>
    <property type="molecule type" value="Genomic_DNA"/>
</dbReference>
<dbReference type="Proteomes" id="UP000027920">
    <property type="component" value="Unassembled WGS sequence"/>
</dbReference>
<keyword evidence="9" id="KW-1185">Reference proteome</keyword>
<evidence type="ECO:0000313" key="9">
    <source>
        <dbReference type="Proteomes" id="UP000027920"/>
    </source>
</evidence>
<evidence type="ECO:0000256" key="3">
    <source>
        <dbReference type="ARBA" id="ARBA00022741"/>
    </source>
</evidence>
<evidence type="ECO:0000259" key="7">
    <source>
        <dbReference type="PROSITE" id="PS50011"/>
    </source>
</evidence>
<organism evidence="8 9">
    <name type="scientific">Exophiala aquamarina CBS 119918</name>
    <dbReference type="NCBI Taxonomy" id="1182545"/>
    <lineage>
        <taxon>Eukaryota</taxon>
        <taxon>Fungi</taxon>
        <taxon>Dikarya</taxon>
        <taxon>Ascomycota</taxon>
        <taxon>Pezizomycotina</taxon>
        <taxon>Eurotiomycetes</taxon>
        <taxon>Chaetothyriomycetidae</taxon>
        <taxon>Chaetothyriales</taxon>
        <taxon>Herpotrichiellaceae</taxon>
        <taxon>Exophiala</taxon>
    </lineage>
</organism>
<dbReference type="VEuPathDB" id="FungiDB:A1O9_04973"/>
<dbReference type="PANTHER" id="PTHR24351">
    <property type="entry name" value="RIBOSOMAL PROTEIN S6 KINASE"/>
    <property type="match status" value="1"/>
</dbReference>